<name>A0A315W3D5_GAMAF</name>
<evidence type="ECO:0000259" key="14">
    <source>
        <dbReference type="PROSITE" id="PS50011"/>
    </source>
</evidence>
<sequence length="350" mass="39117">MSRRRLDSRSGLPAGLLAETQTPISSEPLEIAYEVTGELGRGKFAVVKRCVEKSSGKEFAAKFLRKRRRGRDCRAEAVHEMAVLELARNSPRVVNLYAAHETDHDLVLLLEYAAGGEIFDLCVSEELLPEAQVTRLIRQTLEGVQHLHQNQLVHLDLKPQNILLTSLAPPGDIKIVDFGLARRLGTAGELREILGTPEYVAPEVLNYEPITTATDLWSVGVIAYMLVTGESPFLGDDKQETYLNVSQVNVDYSRDALSRVSELAVDFIRKLLVKAPEDRPSAAECLSHPWLWQQPPCLNPEPVLVRPVRERSCGAKWAVPLEDKENFLDSPHSHPKRFRLEEDTAGDGDF</sequence>
<dbReference type="PROSITE" id="PS00107">
    <property type="entry name" value="PROTEIN_KINASE_ATP"/>
    <property type="match status" value="1"/>
</dbReference>
<dbReference type="GO" id="GO:0035556">
    <property type="term" value="P:intracellular signal transduction"/>
    <property type="evidence" value="ECO:0007669"/>
    <property type="project" value="TreeGrafter"/>
</dbReference>
<dbReference type="GO" id="GO:0043065">
    <property type="term" value="P:positive regulation of apoptotic process"/>
    <property type="evidence" value="ECO:0007669"/>
    <property type="project" value="TreeGrafter"/>
</dbReference>
<dbReference type="STRING" id="33528.ENSGAFP00000016512"/>
<dbReference type="Gene3D" id="3.30.200.20">
    <property type="entry name" value="Phosphorylase Kinase, domain 1"/>
    <property type="match status" value="1"/>
</dbReference>
<accession>A0A315W3D5</accession>
<dbReference type="PROSITE" id="PS00108">
    <property type="entry name" value="PROTEIN_KINASE_ST"/>
    <property type="match status" value="1"/>
</dbReference>
<evidence type="ECO:0000256" key="13">
    <source>
        <dbReference type="SAM" id="MobiDB-lite"/>
    </source>
</evidence>
<dbReference type="InterPro" id="IPR011009">
    <property type="entry name" value="Kinase-like_dom_sf"/>
</dbReference>
<dbReference type="OMA" id="LSHPWLW"/>
<evidence type="ECO:0000313" key="15">
    <source>
        <dbReference type="EMBL" id="PWA26259.1"/>
    </source>
</evidence>
<reference evidence="15 16" key="1">
    <citation type="journal article" date="2018" name="G3 (Bethesda)">
        <title>A High-Quality Reference Genome for the Invasive Mosquitofish Gambusia affinis Using a Chicago Library.</title>
        <authorList>
            <person name="Hoffberg S.L."/>
            <person name="Troendle N.J."/>
            <person name="Glenn T.C."/>
            <person name="Mahmud O."/>
            <person name="Louha S."/>
            <person name="Chalopin D."/>
            <person name="Bennetzen J.L."/>
            <person name="Mauricio R."/>
        </authorList>
    </citation>
    <scope>NUCLEOTIDE SEQUENCE [LARGE SCALE GENOMIC DNA]</scope>
    <source>
        <strain evidence="15">NE01/NJP1002.9</strain>
        <tissue evidence="15">Muscle</tissue>
    </source>
</reference>
<feature type="binding site" evidence="11">
    <location>
        <position position="62"/>
    </location>
    <ligand>
        <name>ATP</name>
        <dbReference type="ChEBI" id="CHEBI:30616"/>
    </ligand>
</feature>
<dbReference type="OrthoDB" id="504170at2759"/>
<keyword evidence="16" id="KW-1185">Reference proteome</keyword>
<comment type="similarity">
    <text evidence="10">Belongs to the protein kinase superfamily. CAMK Ser/Thr protein kinase family. DAP kinase subfamily.</text>
</comment>
<dbReference type="Pfam" id="PF00069">
    <property type="entry name" value="Pkinase"/>
    <property type="match status" value="1"/>
</dbReference>
<dbReference type="InterPro" id="IPR017441">
    <property type="entry name" value="Protein_kinase_ATP_BS"/>
</dbReference>
<dbReference type="EC" id="2.7.11.1" evidence="1"/>
<keyword evidence="4" id="KW-0808">Transferase</keyword>
<evidence type="ECO:0000313" key="16">
    <source>
        <dbReference type="Proteomes" id="UP000250572"/>
    </source>
</evidence>
<evidence type="ECO:0000256" key="5">
    <source>
        <dbReference type="ARBA" id="ARBA00022741"/>
    </source>
</evidence>
<comment type="catalytic activity">
    <reaction evidence="8">
        <text>L-threonyl-[protein] + ATP = O-phospho-L-threonyl-[protein] + ADP + H(+)</text>
        <dbReference type="Rhea" id="RHEA:46608"/>
        <dbReference type="Rhea" id="RHEA-COMP:11060"/>
        <dbReference type="Rhea" id="RHEA-COMP:11605"/>
        <dbReference type="ChEBI" id="CHEBI:15378"/>
        <dbReference type="ChEBI" id="CHEBI:30013"/>
        <dbReference type="ChEBI" id="CHEBI:30616"/>
        <dbReference type="ChEBI" id="CHEBI:61977"/>
        <dbReference type="ChEBI" id="CHEBI:456216"/>
        <dbReference type="EC" id="2.7.11.1"/>
    </reaction>
</comment>
<evidence type="ECO:0000256" key="7">
    <source>
        <dbReference type="ARBA" id="ARBA00022840"/>
    </source>
</evidence>
<keyword evidence="3" id="KW-0597">Phosphoprotein</keyword>
<evidence type="ECO:0000256" key="6">
    <source>
        <dbReference type="ARBA" id="ARBA00022777"/>
    </source>
</evidence>
<dbReference type="PANTHER" id="PTHR24342">
    <property type="entry name" value="SERINE/THREONINE-PROTEIN KINASE 17"/>
    <property type="match status" value="1"/>
</dbReference>
<feature type="domain" description="Protein kinase" evidence="14">
    <location>
        <begin position="33"/>
        <end position="291"/>
    </location>
</feature>
<dbReference type="FunFam" id="1.10.510.10:FF:001120">
    <property type="entry name" value="Serine/threonine kinase 17b (apoptosis-inducing)"/>
    <property type="match status" value="1"/>
</dbReference>
<evidence type="ECO:0000256" key="4">
    <source>
        <dbReference type="ARBA" id="ARBA00022679"/>
    </source>
</evidence>
<dbReference type="EMBL" id="NHOQ01001193">
    <property type="protein sequence ID" value="PWA26259.1"/>
    <property type="molecule type" value="Genomic_DNA"/>
</dbReference>
<evidence type="ECO:0000256" key="1">
    <source>
        <dbReference type="ARBA" id="ARBA00012513"/>
    </source>
</evidence>
<keyword evidence="2 12" id="KW-0723">Serine/threonine-protein kinase</keyword>
<keyword evidence="5 11" id="KW-0547">Nucleotide-binding</keyword>
<keyword evidence="6" id="KW-0418">Kinase</keyword>
<dbReference type="FunFam" id="3.30.200.20:FF:000175">
    <property type="entry name" value="Serine/threonine-protein kinase 17B"/>
    <property type="match status" value="1"/>
</dbReference>
<dbReference type="InterPro" id="IPR008271">
    <property type="entry name" value="Ser/Thr_kinase_AS"/>
</dbReference>
<dbReference type="Proteomes" id="UP000250572">
    <property type="component" value="Unassembled WGS sequence"/>
</dbReference>
<evidence type="ECO:0000256" key="8">
    <source>
        <dbReference type="ARBA" id="ARBA00047899"/>
    </source>
</evidence>
<dbReference type="SMART" id="SM00220">
    <property type="entry name" value="S_TKc"/>
    <property type="match status" value="1"/>
</dbReference>
<dbReference type="InterPro" id="IPR000719">
    <property type="entry name" value="Prot_kinase_dom"/>
</dbReference>
<evidence type="ECO:0000256" key="2">
    <source>
        <dbReference type="ARBA" id="ARBA00022527"/>
    </source>
</evidence>
<keyword evidence="7 11" id="KW-0067">ATP-binding</keyword>
<evidence type="ECO:0000256" key="10">
    <source>
        <dbReference type="ARBA" id="ARBA00060827"/>
    </source>
</evidence>
<comment type="caution">
    <text evidence="15">The sequence shown here is derived from an EMBL/GenBank/DDBJ whole genome shotgun (WGS) entry which is preliminary data.</text>
</comment>
<dbReference type="PROSITE" id="PS50011">
    <property type="entry name" value="PROTEIN_KINASE_DOM"/>
    <property type="match status" value="1"/>
</dbReference>
<dbReference type="GO" id="GO:0005524">
    <property type="term" value="F:ATP binding"/>
    <property type="evidence" value="ECO:0007669"/>
    <property type="project" value="UniProtKB-UniRule"/>
</dbReference>
<evidence type="ECO:0000256" key="9">
    <source>
        <dbReference type="ARBA" id="ARBA00048679"/>
    </source>
</evidence>
<dbReference type="SUPFAM" id="SSF56112">
    <property type="entry name" value="Protein kinase-like (PK-like)"/>
    <property type="match status" value="1"/>
</dbReference>
<organism evidence="15 16">
    <name type="scientific">Gambusia affinis</name>
    <name type="common">Western mosquitofish</name>
    <name type="synonym">Heterandria affinis</name>
    <dbReference type="NCBI Taxonomy" id="33528"/>
    <lineage>
        <taxon>Eukaryota</taxon>
        <taxon>Metazoa</taxon>
        <taxon>Chordata</taxon>
        <taxon>Craniata</taxon>
        <taxon>Vertebrata</taxon>
        <taxon>Euteleostomi</taxon>
        <taxon>Actinopterygii</taxon>
        <taxon>Neopterygii</taxon>
        <taxon>Teleostei</taxon>
        <taxon>Neoteleostei</taxon>
        <taxon>Acanthomorphata</taxon>
        <taxon>Ovalentaria</taxon>
        <taxon>Atherinomorphae</taxon>
        <taxon>Cyprinodontiformes</taxon>
        <taxon>Poeciliidae</taxon>
        <taxon>Poeciliinae</taxon>
        <taxon>Gambusia</taxon>
    </lineage>
</organism>
<dbReference type="GO" id="GO:0005634">
    <property type="term" value="C:nucleus"/>
    <property type="evidence" value="ECO:0007669"/>
    <property type="project" value="TreeGrafter"/>
</dbReference>
<protein>
    <recommendedName>
        <fullName evidence="1">non-specific serine/threonine protein kinase</fullName>
        <ecNumber evidence="1">2.7.11.1</ecNumber>
    </recommendedName>
</protein>
<dbReference type="PANTHER" id="PTHR24342:SF5">
    <property type="entry name" value="SERINE_THREONINE-PROTEIN KINASE 17B"/>
    <property type="match status" value="1"/>
</dbReference>
<evidence type="ECO:0000256" key="11">
    <source>
        <dbReference type="PROSITE-ProRule" id="PRU10141"/>
    </source>
</evidence>
<dbReference type="GO" id="GO:0004674">
    <property type="term" value="F:protein serine/threonine kinase activity"/>
    <property type="evidence" value="ECO:0007669"/>
    <property type="project" value="UniProtKB-KW"/>
</dbReference>
<dbReference type="AlphaFoldDB" id="A0A315W3D5"/>
<feature type="region of interest" description="Disordered" evidence="13">
    <location>
        <begin position="326"/>
        <end position="350"/>
    </location>
</feature>
<proteinExistence type="inferred from homology"/>
<gene>
    <name evidence="15" type="ORF">CCH79_00013807</name>
</gene>
<evidence type="ECO:0000256" key="3">
    <source>
        <dbReference type="ARBA" id="ARBA00022553"/>
    </source>
</evidence>
<evidence type="ECO:0000256" key="12">
    <source>
        <dbReference type="RuleBase" id="RU000304"/>
    </source>
</evidence>
<comment type="catalytic activity">
    <reaction evidence="9">
        <text>L-seryl-[protein] + ATP = O-phospho-L-seryl-[protein] + ADP + H(+)</text>
        <dbReference type="Rhea" id="RHEA:17989"/>
        <dbReference type="Rhea" id="RHEA-COMP:9863"/>
        <dbReference type="Rhea" id="RHEA-COMP:11604"/>
        <dbReference type="ChEBI" id="CHEBI:15378"/>
        <dbReference type="ChEBI" id="CHEBI:29999"/>
        <dbReference type="ChEBI" id="CHEBI:30616"/>
        <dbReference type="ChEBI" id="CHEBI:83421"/>
        <dbReference type="ChEBI" id="CHEBI:456216"/>
        <dbReference type="EC" id="2.7.11.1"/>
    </reaction>
</comment>
<dbReference type="Gene3D" id="1.10.510.10">
    <property type="entry name" value="Transferase(Phosphotransferase) domain 1"/>
    <property type="match status" value="1"/>
</dbReference>